<keyword evidence="3 8" id="KW-1134">Transmembrane beta strand</keyword>
<dbReference type="SUPFAM" id="SSF49464">
    <property type="entry name" value="Carboxypeptidase regulatory domain-like"/>
    <property type="match status" value="1"/>
</dbReference>
<dbReference type="InterPro" id="IPR000531">
    <property type="entry name" value="Beta-barrel_TonB"/>
</dbReference>
<evidence type="ECO:0000256" key="3">
    <source>
        <dbReference type="ARBA" id="ARBA00022452"/>
    </source>
</evidence>
<protein>
    <submittedName>
        <fullName evidence="14">SusC/RagA family TonB-linked outer membrane protein</fullName>
    </submittedName>
</protein>
<dbReference type="InterPro" id="IPR023996">
    <property type="entry name" value="TonB-dep_OMP_SusC/RagA"/>
</dbReference>
<keyword evidence="7 8" id="KW-0998">Cell outer membrane</keyword>
<dbReference type="InterPro" id="IPR012910">
    <property type="entry name" value="Plug_dom"/>
</dbReference>
<dbReference type="Pfam" id="PF13715">
    <property type="entry name" value="CarbopepD_reg_2"/>
    <property type="match status" value="1"/>
</dbReference>
<proteinExistence type="inferred from homology"/>
<keyword evidence="4 8" id="KW-0812">Transmembrane</keyword>
<evidence type="ECO:0000256" key="7">
    <source>
        <dbReference type="ARBA" id="ARBA00023237"/>
    </source>
</evidence>
<dbReference type="RefSeq" id="WP_341700157.1">
    <property type="nucleotide sequence ID" value="NZ_JBBYHU010000011.1"/>
</dbReference>
<evidence type="ECO:0000259" key="13">
    <source>
        <dbReference type="Pfam" id="PF07715"/>
    </source>
</evidence>
<evidence type="ECO:0000256" key="5">
    <source>
        <dbReference type="ARBA" id="ARBA00023077"/>
    </source>
</evidence>
<evidence type="ECO:0000256" key="2">
    <source>
        <dbReference type="ARBA" id="ARBA00022448"/>
    </source>
</evidence>
<evidence type="ECO:0000259" key="12">
    <source>
        <dbReference type="Pfam" id="PF00593"/>
    </source>
</evidence>
<dbReference type="Gene3D" id="2.60.40.1120">
    <property type="entry name" value="Carboxypeptidase-like, regulatory domain"/>
    <property type="match status" value="1"/>
</dbReference>
<dbReference type="InterPro" id="IPR036942">
    <property type="entry name" value="Beta-barrel_TonB_sf"/>
</dbReference>
<feature type="domain" description="TonB-dependent receptor plug" evidence="13">
    <location>
        <begin position="135"/>
        <end position="256"/>
    </location>
</feature>
<name>A0ABU9HLC8_9FLAO</name>
<keyword evidence="6 8" id="KW-0472">Membrane</keyword>
<sequence>MKQYIFKITFAILLLAALPAMAQQSATALLVRGQVIDAADNQTIPMVTIAEQDSDNRTVGGVVTDVDGNFAIRVKNPNNKLVVSTIGYKTKVVSINGKTTLKISLVSTVESLNVVEVKSQKMSDNGLMSIADRNRTTAAVSINAADLENTQAASIDEALQGRMPGVDIVANSGDPGAGMQIRIRGTSSITGSSNPLIVVDGMPYETEVPDDFNFGSADEQGYASLLNIAPSDIETITILKDAAATAVWGARAASGVLLITTKRGGVSAPKITYSFRGTYSKLPPTIPMLSGDQYSQLIPEEFMNRNGVPLNTLTVKEFQYDPQDVYYYKNYSQNTNWIDAITQTALTGDHNLSMQGGGEKARYFTSVGYYKGRGVTIGTGLERLNARLNLDYVVSDRIRFRTDIAYTHSETMRNYVNGTSDSGDRLRGVAYTKMPNMSIYEYDEMGNLTPNYFTPASNVQGTYSGTYNPVAMGEYALNTQTEDRIVPHFNVKVDLVPNKLISTFDLQFDFRGLKVHNFLPQSATGRPFTESVVNRAGDSDSDGIGINTKTNFVYTPNIGKNQTLQALLSLQTNDYRNSGHYAMITNTASSLLTDPSVPGRTTTSGTSLSNGNGQSRSVGALVSLQYGLLDRYIINVGLRGDGNSKFAANNRYGLFPSISTRWRISGEKFMENLKNVDDLSMRLSYGHSGRAPRFDYRFFNVYDNYDTQYLGLNGVVPANMELANLRWEKLIGTNLGFNLQMFNKRLSIDAEIYRNTTKDLLFRDLDISTVSGYSNISDQNVGRMQNQGWEIGLNSTPFKSKKWRIDFNFNISANQNMIKEISEFYPSESGNTDRNGQFKRFLQVDNPFGSFYGYKFKGVYTDLEATKARDAAGNVIIGPNGQEVFMRFNYPTVDYTFQPGDAIYEDINKDGNIDSRDVVYLGNSNPKLAGGFGPSISYDKFKILMYFTYRLNYDIINGTEMTTTNMYGWNNQSTAVLARWRNPGDVTDMPRAVFGAGYNWLGSDRYVEDASFCRLRSVTLSYNLGKKLLKKLNLEDLRFWLTADNLYTFTKYTGQDPEVSMSPGPFGIAIDGDATPPTKRFTFGLSTRF</sequence>
<evidence type="ECO:0000313" key="14">
    <source>
        <dbReference type="EMBL" id="MEL1240930.1"/>
    </source>
</evidence>
<dbReference type="PROSITE" id="PS52016">
    <property type="entry name" value="TONB_DEPENDENT_REC_3"/>
    <property type="match status" value="1"/>
</dbReference>
<keyword evidence="5 9" id="KW-0798">TonB box</keyword>
<feature type="signal peptide" evidence="11">
    <location>
        <begin position="1"/>
        <end position="22"/>
    </location>
</feature>
<dbReference type="InterPro" id="IPR023997">
    <property type="entry name" value="TonB-dep_OMP_SusC/RagA_CS"/>
</dbReference>
<dbReference type="Gene3D" id="2.170.130.10">
    <property type="entry name" value="TonB-dependent receptor, plug domain"/>
    <property type="match status" value="1"/>
</dbReference>
<evidence type="ECO:0000256" key="8">
    <source>
        <dbReference type="PROSITE-ProRule" id="PRU01360"/>
    </source>
</evidence>
<dbReference type="EMBL" id="JBBYHU010000011">
    <property type="protein sequence ID" value="MEL1240930.1"/>
    <property type="molecule type" value="Genomic_DNA"/>
</dbReference>
<dbReference type="SUPFAM" id="SSF56935">
    <property type="entry name" value="Porins"/>
    <property type="match status" value="1"/>
</dbReference>
<comment type="similarity">
    <text evidence="8 9">Belongs to the TonB-dependent receptor family.</text>
</comment>
<gene>
    <name evidence="14" type="ORF">AAEO59_07715</name>
</gene>
<feature type="domain" description="TonB-dependent receptor-like beta-barrel" evidence="12">
    <location>
        <begin position="479"/>
        <end position="1025"/>
    </location>
</feature>
<feature type="chain" id="PRO_5047063983" evidence="11">
    <location>
        <begin position="23"/>
        <end position="1089"/>
    </location>
</feature>
<evidence type="ECO:0000256" key="10">
    <source>
        <dbReference type="SAM" id="MobiDB-lite"/>
    </source>
</evidence>
<evidence type="ECO:0000256" key="1">
    <source>
        <dbReference type="ARBA" id="ARBA00004571"/>
    </source>
</evidence>
<accession>A0ABU9HLC8</accession>
<evidence type="ECO:0000256" key="6">
    <source>
        <dbReference type="ARBA" id="ARBA00023136"/>
    </source>
</evidence>
<dbReference type="InterPro" id="IPR008969">
    <property type="entry name" value="CarboxyPept-like_regulatory"/>
</dbReference>
<feature type="region of interest" description="Disordered" evidence="10">
    <location>
        <begin position="592"/>
        <end position="612"/>
    </location>
</feature>
<dbReference type="Pfam" id="PF00593">
    <property type="entry name" value="TonB_dep_Rec_b-barrel"/>
    <property type="match status" value="1"/>
</dbReference>
<reference evidence="14 15" key="1">
    <citation type="submission" date="2024-04" db="EMBL/GenBank/DDBJ databases">
        <title>Flavobacterium sp. DGU99 16S ribosomal RNA gene Genome sequencing and assembly.</title>
        <authorList>
            <person name="Park S."/>
        </authorList>
    </citation>
    <scope>NUCLEOTIDE SEQUENCE [LARGE SCALE GENOMIC DNA]</scope>
    <source>
        <strain evidence="14 15">DGU99</strain>
    </source>
</reference>
<feature type="compositionally biased region" description="Low complexity" evidence="10">
    <location>
        <begin position="599"/>
        <end position="612"/>
    </location>
</feature>
<dbReference type="InterPro" id="IPR037066">
    <property type="entry name" value="Plug_dom_sf"/>
</dbReference>
<keyword evidence="15" id="KW-1185">Reference proteome</keyword>
<dbReference type="Proteomes" id="UP001398556">
    <property type="component" value="Unassembled WGS sequence"/>
</dbReference>
<dbReference type="NCBIfam" id="TIGR04056">
    <property type="entry name" value="OMP_RagA_SusC"/>
    <property type="match status" value="1"/>
</dbReference>
<dbReference type="InterPro" id="IPR039426">
    <property type="entry name" value="TonB-dep_rcpt-like"/>
</dbReference>
<evidence type="ECO:0000256" key="11">
    <source>
        <dbReference type="SAM" id="SignalP"/>
    </source>
</evidence>
<organism evidence="14 15">
    <name type="scientific">Flavobacterium flavipallidum</name>
    <dbReference type="NCBI Taxonomy" id="3139140"/>
    <lineage>
        <taxon>Bacteria</taxon>
        <taxon>Pseudomonadati</taxon>
        <taxon>Bacteroidota</taxon>
        <taxon>Flavobacteriia</taxon>
        <taxon>Flavobacteriales</taxon>
        <taxon>Flavobacteriaceae</taxon>
        <taxon>Flavobacterium</taxon>
    </lineage>
</organism>
<evidence type="ECO:0000256" key="9">
    <source>
        <dbReference type="RuleBase" id="RU003357"/>
    </source>
</evidence>
<keyword evidence="2 8" id="KW-0813">Transport</keyword>
<comment type="caution">
    <text evidence="14">The sequence shown here is derived from an EMBL/GenBank/DDBJ whole genome shotgun (WGS) entry which is preliminary data.</text>
</comment>
<evidence type="ECO:0000313" key="15">
    <source>
        <dbReference type="Proteomes" id="UP001398556"/>
    </source>
</evidence>
<dbReference type="Gene3D" id="2.40.170.20">
    <property type="entry name" value="TonB-dependent receptor, beta-barrel domain"/>
    <property type="match status" value="1"/>
</dbReference>
<comment type="subcellular location">
    <subcellularLocation>
        <location evidence="1 8">Cell outer membrane</location>
        <topology evidence="1 8">Multi-pass membrane protein</topology>
    </subcellularLocation>
</comment>
<keyword evidence="11" id="KW-0732">Signal</keyword>
<dbReference type="Pfam" id="PF07715">
    <property type="entry name" value="Plug"/>
    <property type="match status" value="1"/>
</dbReference>
<dbReference type="NCBIfam" id="TIGR04057">
    <property type="entry name" value="SusC_RagA_signa"/>
    <property type="match status" value="1"/>
</dbReference>
<evidence type="ECO:0000256" key="4">
    <source>
        <dbReference type="ARBA" id="ARBA00022692"/>
    </source>
</evidence>